<sequence length="174" mass="19953">MKWLIVLSVFVASTMAQDWEILPRCEGKDWQYFPDPGSDCRSYFRCENGHPVRHYCDQGLLFDTNTMSCNWEQSVNCPPAHHPDPPFPEPPIQHPPQHPPPQNAPSPAGTCPPHEDPQFPTHLADNNDCTKFFKCLNGLPIPQNCPAGTHWNDTKKFCDYPGNAQCWKRIRFIR</sequence>
<dbReference type="PANTHER" id="PTHR23301:SF0">
    <property type="entry name" value="CHITIN-BINDING TYPE-2 DOMAIN-CONTAINING PROTEIN-RELATED"/>
    <property type="match status" value="1"/>
</dbReference>
<feature type="domain" description="Chitin-binding type-2" evidence="8">
    <location>
        <begin position="22"/>
        <end position="79"/>
    </location>
</feature>
<evidence type="ECO:0000313" key="10">
    <source>
        <dbReference type="Proteomes" id="UP000092462"/>
    </source>
</evidence>
<keyword evidence="10" id="KW-1185">Reference proteome</keyword>
<reference evidence="9" key="1">
    <citation type="submission" date="2022-08" db="UniProtKB">
        <authorList>
            <consortium name="EnsemblMetazoa"/>
        </authorList>
    </citation>
    <scope>IDENTIFICATION</scope>
    <source>
        <strain evidence="9">Israel</strain>
    </source>
</reference>
<dbReference type="VEuPathDB" id="VectorBase:PPAPM1_009323"/>
<evidence type="ECO:0000256" key="4">
    <source>
        <dbReference type="ARBA" id="ARBA00023157"/>
    </source>
</evidence>
<dbReference type="VEuPathDB" id="VectorBase:PPAI010501"/>
<dbReference type="SMART" id="SM00494">
    <property type="entry name" value="ChtBD2"/>
    <property type="match status" value="2"/>
</dbReference>
<dbReference type="Proteomes" id="UP000092462">
    <property type="component" value="Unassembled WGS sequence"/>
</dbReference>
<evidence type="ECO:0000256" key="5">
    <source>
        <dbReference type="ARBA" id="ARBA00023180"/>
    </source>
</evidence>
<dbReference type="InterPro" id="IPR002557">
    <property type="entry name" value="Chitin-bd_dom"/>
</dbReference>
<proteinExistence type="predicted"/>
<feature type="region of interest" description="Disordered" evidence="6">
    <location>
        <begin position="80"/>
        <end position="117"/>
    </location>
</feature>
<evidence type="ECO:0000256" key="6">
    <source>
        <dbReference type="SAM" id="MobiDB-lite"/>
    </source>
</evidence>
<dbReference type="Pfam" id="PF01607">
    <property type="entry name" value="CBM_14"/>
    <property type="match status" value="2"/>
</dbReference>
<dbReference type="InterPro" id="IPR036508">
    <property type="entry name" value="Chitin-bd_dom_sf"/>
</dbReference>
<evidence type="ECO:0000256" key="2">
    <source>
        <dbReference type="ARBA" id="ARBA00022729"/>
    </source>
</evidence>
<dbReference type="InterPro" id="IPR051940">
    <property type="entry name" value="Chitin_bind-dev_reg"/>
</dbReference>
<dbReference type="GeneID" id="129800958"/>
<name>A0A1B0DPR4_PHLPP</name>
<evidence type="ECO:0000259" key="8">
    <source>
        <dbReference type="PROSITE" id="PS50940"/>
    </source>
</evidence>
<dbReference type="GO" id="GO:0005576">
    <property type="term" value="C:extracellular region"/>
    <property type="evidence" value="ECO:0007669"/>
    <property type="project" value="InterPro"/>
</dbReference>
<keyword evidence="1" id="KW-0147">Chitin-binding</keyword>
<dbReference type="PANTHER" id="PTHR23301">
    <property type="entry name" value="CHITIN BINDING PERITROPHIN-A"/>
    <property type="match status" value="1"/>
</dbReference>
<keyword evidence="5" id="KW-0325">Glycoprotein</keyword>
<feature type="signal peptide" evidence="7">
    <location>
        <begin position="1"/>
        <end position="16"/>
    </location>
</feature>
<dbReference type="AlphaFoldDB" id="A0A1B0DPR4"/>
<dbReference type="EnsemblMetazoa" id="PPAI010501-RA">
    <property type="protein sequence ID" value="PPAI010501-PA"/>
    <property type="gene ID" value="PPAI010501"/>
</dbReference>
<evidence type="ECO:0000256" key="3">
    <source>
        <dbReference type="ARBA" id="ARBA00022737"/>
    </source>
</evidence>
<feature type="chain" id="PRO_5043512074" description="Chitin-binding type-2 domain-containing protein" evidence="7">
    <location>
        <begin position="17"/>
        <end position="174"/>
    </location>
</feature>
<dbReference type="EMBL" id="AJVK01001594">
    <property type="status" value="NOT_ANNOTATED_CDS"/>
    <property type="molecule type" value="Genomic_DNA"/>
</dbReference>
<evidence type="ECO:0000256" key="7">
    <source>
        <dbReference type="SAM" id="SignalP"/>
    </source>
</evidence>
<evidence type="ECO:0000256" key="1">
    <source>
        <dbReference type="ARBA" id="ARBA00022669"/>
    </source>
</evidence>
<keyword evidence="4" id="KW-1015">Disulfide bond</keyword>
<dbReference type="OrthoDB" id="7784408at2759"/>
<keyword evidence="2 7" id="KW-0732">Signal</keyword>
<dbReference type="KEGG" id="ppap:129800958"/>
<dbReference type="RefSeq" id="XP_055701679.1">
    <property type="nucleotide sequence ID" value="XM_055845704.1"/>
</dbReference>
<evidence type="ECO:0000313" key="9">
    <source>
        <dbReference type="EnsemblMetazoa" id="PPAI010501-PA"/>
    </source>
</evidence>
<dbReference type="PROSITE" id="PS50940">
    <property type="entry name" value="CHIT_BIND_II"/>
    <property type="match status" value="2"/>
</dbReference>
<accession>A0A1B0DPR4</accession>
<organism evidence="9 10">
    <name type="scientific">Phlebotomus papatasi</name>
    <name type="common">Sandfly</name>
    <dbReference type="NCBI Taxonomy" id="29031"/>
    <lineage>
        <taxon>Eukaryota</taxon>
        <taxon>Metazoa</taxon>
        <taxon>Ecdysozoa</taxon>
        <taxon>Arthropoda</taxon>
        <taxon>Hexapoda</taxon>
        <taxon>Insecta</taxon>
        <taxon>Pterygota</taxon>
        <taxon>Neoptera</taxon>
        <taxon>Endopterygota</taxon>
        <taxon>Diptera</taxon>
        <taxon>Nematocera</taxon>
        <taxon>Psychodoidea</taxon>
        <taxon>Psychodidae</taxon>
        <taxon>Phlebotomus</taxon>
        <taxon>Phlebotomus</taxon>
    </lineage>
</organism>
<dbReference type="GO" id="GO:0008061">
    <property type="term" value="F:chitin binding"/>
    <property type="evidence" value="ECO:0007669"/>
    <property type="project" value="UniProtKB-KW"/>
</dbReference>
<keyword evidence="3" id="KW-0677">Repeat</keyword>
<dbReference type="Gene3D" id="2.170.140.10">
    <property type="entry name" value="Chitin binding domain"/>
    <property type="match status" value="2"/>
</dbReference>
<protein>
    <recommendedName>
        <fullName evidence="8">Chitin-binding type-2 domain-containing protein</fullName>
    </recommendedName>
</protein>
<dbReference type="SUPFAM" id="SSF57625">
    <property type="entry name" value="Invertebrate chitin-binding proteins"/>
    <property type="match status" value="2"/>
</dbReference>
<feature type="compositionally biased region" description="Pro residues" evidence="6">
    <location>
        <begin position="85"/>
        <end position="104"/>
    </location>
</feature>
<feature type="domain" description="Chitin-binding type-2" evidence="8">
    <location>
        <begin position="108"/>
        <end position="168"/>
    </location>
</feature>